<evidence type="ECO:0000313" key="4">
    <source>
        <dbReference type="Proteomes" id="UP000198748"/>
    </source>
</evidence>
<protein>
    <submittedName>
        <fullName evidence="3">Outer membrane protein beta-barrel domain-containing protein</fullName>
    </submittedName>
</protein>
<keyword evidence="4" id="KW-1185">Reference proteome</keyword>
<dbReference type="OrthoDB" id="1014137at2"/>
<feature type="chain" id="PRO_5011563128" evidence="1">
    <location>
        <begin position="23"/>
        <end position="250"/>
    </location>
</feature>
<dbReference type="STRING" id="659014.SAMN04487996_113125"/>
<sequence length="250" mass="27598">MIPMKRLHLLILLLAFALDTAAQNGKKVSFTVRAGLSIGAATPVGIPASIRKIESYNPGFQPGIEAGLDYRFSPNFGLATAIRFEQKGMTTDARVKAYYTTFNEAGSDGHQSVTGYFTGRVKTEIKNSYLTLPLHLTYHPKSDFTFKAGGFVSLLLDNRFAGDARDGYIRNQTPTGEREDIDAASYDFSENVRRINAGVEIGADYRINSGLFVSANLNYALTPLMEPGFRSIDFGMHNIYLNLGIGYRFH</sequence>
<dbReference type="Pfam" id="PF13568">
    <property type="entry name" value="OMP_b-brl_2"/>
    <property type="match status" value="1"/>
</dbReference>
<dbReference type="InterPro" id="IPR025665">
    <property type="entry name" value="Beta-barrel_OMP_2"/>
</dbReference>
<evidence type="ECO:0000256" key="1">
    <source>
        <dbReference type="SAM" id="SignalP"/>
    </source>
</evidence>
<dbReference type="EMBL" id="FNAN01000013">
    <property type="protein sequence ID" value="SDF89740.1"/>
    <property type="molecule type" value="Genomic_DNA"/>
</dbReference>
<keyword evidence="1" id="KW-0732">Signal</keyword>
<evidence type="ECO:0000259" key="2">
    <source>
        <dbReference type="Pfam" id="PF13568"/>
    </source>
</evidence>
<gene>
    <name evidence="3" type="ORF">SAMN04487996_113125</name>
</gene>
<feature type="domain" description="Outer membrane protein beta-barrel" evidence="2">
    <location>
        <begin position="22"/>
        <end position="224"/>
    </location>
</feature>
<dbReference type="AlphaFoldDB" id="A0A1G7PWK3"/>
<name>A0A1G7PWK3_9BACT</name>
<evidence type="ECO:0000313" key="3">
    <source>
        <dbReference type="EMBL" id="SDF89740.1"/>
    </source>
</evidence>
<dbReference type="Proteomes" id="UP000198748">
    <property type="component" value="Unassembled WGS sequence"/>
</dbReference>
<proteinExistence type="predicted"/>
<dbReference type="SUPFAM" id="SSF56935">
    <property type="entry name" value="Porins"/>
    <property type="match status" value="1"/>
</dbReference>
<accession>A0A1G7PWK3</accession>
<dbReference type="Gene3D" id="2.40.160.60">
    <property type="entry name" value="Outer membrane protein transport protein (OMPP1/FadL/TodX)"/>
    <property type="match status" value="1"/>
</dbReference>
<reference evidence="4" key="1">
    <citation type="submission" date="2016-10" db="EMBL/GenBank/DDBJ databases">
        <authorList>
            <person name="Varghese N."/>
            <person name="Submissions S."/>
        </authorList>
    </citation>
    <scope>NUCLEOTIDE SEQUENCE [LARGE SCALE GENOMIC DNA]</scope>
    <source>
        <strain evidence="4">DSM 25329</strain>
    </source>
</reference>
<organism evidence="3 4">
    <name type="scientific">Dyadobacter soli</name>
    <dbReference type="NCBI Taxonomy" id="659014"/>
    <lineage>
        <taxon>Bacteria</taxon>
        <taxon>Pseudomonadati</taxon>
        <taxon>Bacteroidota</taxon>
        <taxon>Cytophagia</taxon>
        <taxon>Cytophagales</taxon>
        <taxon>Spirosomataceae</taxon>
        <taxon>Dyadobacter</taxon>
    </lineage>
</organism>
<feature type="signal peptide" evidence="1">
    <location>
        <begin position="1"/>
        <end position="22"/>
    </location>
</feature>